<dbReference type="Proteomes" id="UP001220324">
    <property type="component" value="Unassembled WGS sequence"/>
</dbReference>
<evidence type="ECO:0000313" key="2">
    <source>
        <dbReference type="Proteomes" id="UP001220324"/>
    </source>
</evidence>
<dbReference type="AlphaFoldDB" id="A0AAD6CY17"/>
<accession>A0AAD6CY17</accession>
<proteinExistence type="predicted"/>
<sequence>MNKHIPKVQIAYDIAYIDQHAEGIPTHLSGITRDEAALVYTKVQHLKERQRITEGSIGDALPLLFRLYRKTFAVAFCHLNQREVLDLGCELMIMENVLASMARSSDPVVAKFARCQQGGLQNGLEICKRGFHYAGYMPLLQQMEQLKGKSRSELETLLVSEPTSLSIALSQTAVGQSYVTSKIVRELNEFSQAVNGDTITQILDSCSRAVIVYIAMCRAFTTEMKAQLGDGLDTWLEQMPYLPWLKLYREVILATARLADSDETLEHKLLDFVNGLQLASGDKTIYTVADQKV</sequence>
<name>A0AAD6CY17_9EURO</name>
<organism evidence="1 2">
    <name type="scientific">Penicillium frequentans</name>
    <dbReference type="NCBI Taxonomy" id="3151616"/>
    <lineage>
        <taxon>Eukaryota</taxon>
        <taxon>Fungi</taxon>
        <taxon>Dikarya</taxon>
        <taxon>Ascomycota</taxon>
        <taxon>Pezizomycotina</taxon>
        <taxon>Eurotiomycetes</taxon>
        <taxon>Eurotiomycetidae</taxon>
        <taxon>Eurotiales</taxon>
        <taxon>Aspergillaceae</taxon>
        <taxon>Penicillium</taxon>
    </lineage>
</organism>
<evidence type="ECO:0000313" key="1">
    <source>
        <dbReference type="EMBL" id="KAJ5544103.1"/>
    </source>
</evidence>
<protein>
    <submittedName>
        <fullName evidence="1">Uncharacterized protein</fullName>
    </submittedName>
</protein>
<reference evidence="1 2" key="1">
    <citation type="journal article" date="2023" name="IMA Fungus">
        <title>Comparative genomic study of the Penicillium genus elucidates a diverse pangenome and 15 lateral gene transfer events.</title>
        <authorList>
            <person name="Petersen C."/>
            <person name="Sorensen T."/>
            <person name="Nielsen M.R."/>
            <person name="Sondergaard T.E."/>
            <person name="Sorensen J.L."/>
            <person name="Fitzpatrick D.A."/>
            <person name="Frisvad J.C."/>
            <person name="Nielsen K.L."/>
        </authorList>
    </citation>
    <scope>NUCLEOTIDE SEQUENCE [LARGE SCALE GENOMIC DNA]</scope>
    <source>
        <strain evidence="1 2">IBT 35679</strain>
    </source>
</reference>
<keyword evidence="2" id="KW-1185">Reference proteome</keyword>
<gene>
    <name evidence="1" type="ORF">N7494_005382</name>
</gene>
<comment type="caution">
    <text evidence="1">The sequence shown here is derived from an EMBL/GenBank/DDBJ whole genome shotgun (WGS) entry which is preliminary data.</text>
</comment>
<dbReference type="EMBL" id="JAQIZZ010000004">
    <property type="protein sequence ID" value="KAJ5544103.1"/>
    <property type="molecule type" value="Genomic_DNA"/>
</dbReference>